<protein>
    <recommendedName>
        <fullName evidence="2">DUF4350 domain-containing protein</fullName>
    </recommendedName>
</protein>
<proteinExistence type="predicted"/>
<sequence>MSSDREVMGDGGSALTTARTGLRRSRPVILGVIVLAVILLVNLLSGPEEDSRPLSPGNAAPPGARAVAEVLAAEGVDVERVDSYDDALASLEAGPATLFLHDPQQYLSSSQVEELIVLADRAVLAAPGERQLAGLGDDFAPVGAVPLELAGDAPTVAAGCTDGDATAAGTLTAGGTAYSGAVECFPVTVEDGGGDAAGDATGGLYTTNSDGSVAVLGAPSILSNAAVTDAGNAALALRALGSSPTLVWYEPTGADVVATGEGIDPRTLLPPWVDPLLLWLLACAVLAMLWRGRRMGPLATEPLPVVVRAAETAEGRARLYQDSRAVGHAAATLRAACLARMARRLRVDRGASAAEVIDAAARHSGRPRTDLEQRLLHLPTTNHELVLWAQDILDLEKEITPS</sequence>
<evidence type="ECO:0000313" key="4">
    <source>
        <dbReference type="Proteomes" id="UP000239297"/>
    </source>
</evidence>
<organism evidence="3 4">
    <name type="scientific">Arthrobacter pityocampae</name>
    <dbReference type="NCBI Taxonomy" id="547334"/>
    <lineage>
        <taxon>Bacteria</taxon>
        <taxon>Bacillati</taxon>
        <taxon>Actinomycetota</taxon>
        <taxon>Actinomycetes</taxon>
        <taxon>Micrococcales</taxon>
        <taxon>Micrococcaceae</taxon>
        <taxon>Arthrobacter</taxon>
    </lineage>
</organism>
<feature type="transmembrane region" description="Helical" evidence="1">
    <location>
        <begin position="28"/>
        <end position="45"/>
    </location>
</feature>
<keyword evidence="4" id="KW-1185">Reference proteome</keyword>
<evidence type="ECO:0000259" key="2">
    <source>
        <dbReference type="Pfam" id="PF14258"/>
    </source>
</evidence>
<reference evidence="3 4" key="1">
    <citation type="journal article" date="2014" name="Int. J. Syst. Evol. Microbiol.">
        <title>Arthrobacter pityocampae sp. nov., isolated from Thaumetopoea pityocampa (Lep., Thaumetopoeidae).</title>
        <authorList>
            <person name="Ince I.A."/>
            <person name="Demirbag Z."/>
            <person name="Kati H."/>
        </authorList>
    </citation>
    <scope>NUCLEOTIDE SEQUENCE [LARGE SCALE GENOMIC DNA]</scope>
    <source>
        <strain evidence="3 4">Tp2</strain>
    </source>
</reference>
<dbReference type="RefSeq" id="WP_104120070.1">
    <property type="nucleotide sequence ID" value="NZ_PRKW01000001.1"/>
</dbReference>
<comment type="caution">
    <text evidence="3">The sequence shown here is derived from an EMBL/GenBank/DDBJ whole genome shotgun (WGS) entry which is preliminary data.</text>
</comment>
<keyword evidence="1" id="KW-1133">Transmembrane helix</keyword>
<evidence type="ECO:0000256" key="1">
    <source>
        <dbReference type="SAM" id="Phobius"/>
    </source>
</evidence>
<keyword evidence="1" id="KW-0812">Transmembrane</keyword>
<feature type="domain" description="DUF4350" evidence="2">
    <location>
        <begin position="57"/>
        <end position="238"/>
    </location>
</feature>
<dbReference type="AlphaFoldDB" id="A0A2S5J1V4"/>
<dbReference type="Proteomes" id="UP000239297">
    <property type="component" value="Unassembled WGS sequence"/>
</dbReference>
<keyword evidence="1" id="KW-0472">Membrane</keyword>
<dbReference type="InterPro" id="IPR025646">
    <property type="entry name" value="DUF4350"/>
</dbReference>
<gene>
    <name evidence="3" type="ORF">C4K88_02735</name>
</gene>
<name>A0A2S5J1V4_9MICC</name>
<dbReference type="Pfam" id="PF14258">
    <property type="entry name" value="DUF4350"/>
    <property type="match status" value="1"/>
</dbReference>
<dbReference type="EMBL" id="PRKW01000001">
    <property type="protein sequence ID" value="PPB50806.1"/>
    <property type="molecule type" value="Genomic_DNA"/>
</dbReference>
<accession>A0A2S5J1V4</accession>
<evidence type="ECO:0000313" key="3">
    <source>
        <dbReference type="EMBL" id="PPB50806.1"/>
    </source>
</evidence>
<dbReference type="OrthoDB" id="5241668at2"/>